<dbReference type="GO" id="GO:0008757">
    <property type="term" value="F:S-adenosylmethionine-dependent methyltransferase activity"/>
    <property type="evidence" value="ECO:0007669"/>
    <property type="project" value="InterPro"/>
</dbReference>
<comment type="caution">
    <text evidence="6">The sequence shown here is derived from an EMBL/GenBank/DDBJ whole genome shotgun (WGS) entry which is preliminary data.</text>
</comment>
<evidence type="ECO:0000256" key="2">
    <source>
        <dbReference type="ARBA" id="ARBA00022603"/>
    </source>
</evidence>
<evidence type="ECO:0000259" key="5">
    <source>
        <dbReference type="Pfam" id="PF08241"/>
    </source>
</evidence>
<dbReference type="InterPro" id="IPR029063">
    <property type="entry name" value="SAM-dependent_MTases_sf"/>
</dbReference>
<keyword evidence="7" id="KW-1185">Reference proteome</keyword>
<reference evidence="6" key="1">
    <citation type="submission" date="2021-01" db="EMBL/GenBank/DDBJ databases">
        <title>Whole genome shotgun sequence of Actinoplanes cyaneus NBRC 14990.</title>
        <authorList>
            <person name="Komaki H."/>
            <person name="Tamura T."/>
        </authorList>
    </citation>
    <scope>NUCLEOTIDE SEQUENCE</scope>
    <source>
        <strain evidence="6">NBRC 14990</strain>
    </source>
</reference>
<evidence type="ECO:0000256" key="4">
    <source>
        <dbReference type="SAM" id="MobiDB-lite"/>
    </source>
</evidence>
<dbReference type="PANTHER" id="PTHR44942">
    <property type="entry name" value="METHYLTRANSF_11 DOMAIN-CONTAINING PROTEIN"/>
    <property type="match status" value="1"/>
</dbReference>
<protein>
    <submittedName>
        <fullName evidence="6">Methyltransferase</fullName>
    </submittedName>
</protein>
<organism evidence="6 7">
    <name type="scientific">Actinoplanes cyaneus</name>
    <dbReference type="NCBI Taxonomy" id="52696"/>
    <lineage>
        <taxon>Bacteria</taxon>
        <taxon>Bacillati</taxon>
        <taxon>Actinomycetota</taxon>
        <taxon>Actinomycetes</taxon>
        <taxon>Micromonosporales</taxon>
        <taxon>Micromonosporaceae</taxon>
        <taxon>Actinoplanes</taxon>
    </lineage>
</organism>
<evidence type="ECO:0000256" key="3">
    <source>
        <dbReference type="ARBA" id="ARBA00022679"/>
    </source>
</evidence>
<name>A0A919IQ55_9ACTN</name>
<evidence type="ECO:0000256" key="1">
    <source>
        <dbReference type="ARBA" id="ARBA00008361"/>
    </source>
</evidence>
<sequence length="255" mass="27938">MTYVAPVTSSASEQQRRQHAASFGAAAQEYRRGRPSYPRQAVDWLVPASATTVADLGAGTGKFTELLVAAGFDVIAVEPSEAMREQLTEVVPAAAVHDGTAENIPLADASVDAIVMAQAWHWVDPALGIPEIARVLRPGGTLGLIWNIRDSDEPWVAELDEILHHHSRQDLDTAPSLAAPFAHVERAEFRWVHTMGRQSLFDMIASRSYVIVLPDAERADLLRNVAELLDSHPDLADHDEIKLPYVTRCTRAVRA</sequence>
<dbReference type="GO" id="GO:0032259">
    <property type="term" value="P:methylation"/>
    <property type="evidence" value="ECO:0007669"/>
    <property type="project" value="UniProtKB-KW"/>
</dbReference>
<keyword evidence="3" id="KW-0808">Transferase</keyword>
<dbReference type="Pfam" id="PF08241">
    <property type="entry name" value="Methyltransf_11"/>
    <property type="match status" value="1"/>
</dbReference>
<feature type="region of interest" description="Disordered" evidence="4">
    <location>
        <begin position="1"/>
        <end position="25"/>
    </location>
</feature>
<evidence type="ECO:0000313" key="7">
    <source>
        <dbReference type="Proteomes" id="UP000619479"/>
    </source>
</evidence>
<dbReference type="AlphaFoldDB" id="A0A919IQ55"/>
<dbReference type="SUPFAM" id="SSF53335">
    <property type="entry name" value="S-adenosyl-L-methionine-dependent methyltransferases"/>
    <property type="match status" value="1"/>
</dbReference>
<dbReference type="EMBL" id="BOMH01000066">
    <property type="protein sequence ID" value="GID69714.1"/>
    <property type="molecule type" value="Genomic_DNA"/>
</dbReference>
<accession>A0A919IQ55</accession>
<dbReference type="CDD" id="cd02440">
    <property type="entry name" value="AdoMet_MTases"/>
    <property type="match status" value="1"/>
</dbReference>
<gene>
    <name evidence="6" type="ORF">Acy02nite_75950</name>
</gene>
<evidence type="ECO:0000313" key="6">
    <source>
        <dbReference type="EMBL" id="GID69714.1"/>
    </source>
</evidence>
<dbReference type="InterPro" id="IPR013216">
    <property type="entry name" value="Methyltransf_11"/>
</dbReference>
<comment type="similarity">
    <text evidence="1">Belongs to the methyltransferase superfamily.</text>
</comment>
<dbReference type="InterPro" id="IPR051052">
    <property type="entry name" value="Diverse_substrate_MTase"/>
</dbReference>
<dbReference type="Proteomes" id="UP000619479">
    <property type="component" value="Unassembled WGS sequence"/>
</dbReference>
<feature type="domain" description="Methyltransferase type 11" evidence="5">
    <location>
        <begin position="55"/>
        <end position="142"/>
    </location>
</feature>
<dbReference type="PANTHER" id="PTHR44942:SF4">
    <property type="entry name" value="METHYLTRANSFERASE TYPE 11 DOMAIN-CONTAINING PROTEIN"/>
    <property type="match status" value="1"/>
</dbReference>
<dbReference type="Gene3D" id="3.40.50.150">
    <property type="entry name" value="Vaccinia Virus protein VP39"/>
    <property type="match status" value="1"/>
</dbReference>
<keyword evidence="2 6" id="KW-0489">Methyltransferase</keyword>
<proteinExistence type="inferred from homology"/>